<reference evidence="8" key="1">
    <citation type="submission" date="2015-09" db="EMBL/GenBank/DDBJ databases">
        <authorList>
            <person name="Rodrigo-Torres Lidia"/>
            <person name="Arahal R.David."/>
        </authorList>
    </citation>
    <scope>NUCLEOTIDE SEQUENCE [LARGE SCALE GENOMIC DNA]</scope>
    <source>
        <strain evidence="8">CECT 5114</strain>
    </source>
</reference>
<dbReference type="OrthoDB" id="9803470at2"/>
<feature type="domain" description="RNA polymerase sigma-70 region 2" evidence="5">
    <location>
        <begin position="22"/>
        <end position="85"/>
    </location>
</feature>
<dbReference type="InterPro" id="IPR013325">
    <property type="entry name" value="RNA_pol_sigma_r2"/>
</dbReference>
<dbReference type="Proteomes" id="UP000051184">
    <property type="component" value="Unassembled WGS sequence"/>
</dbReference>
<dbReference type="InterPro" id="IPR007627">
    <property type="entry name" value="RNA_pol_sigma70_r2"/>
</dbReference>
<dbReference type="InterPro" id="IPR013324">
    <property type="entry name" value="RNA_pol_sigma_r3/r4-like"/>
</dbReference>
<keyword evidence="8" id="KW-1185">Reference proteome</keyword>
<dbReference type="GO" id="GO:0003677">
    <property type="term" value="F:DNA binding"/>
    <property type="evidence" value="ECO:0007669"/>
    <property type="project" value="InterPro"/>
</dbReference>
<dbReference type="GO" id="GO:0006352">
    <property type="term" value="P:DNA-templated transcription initiation"/>
    <property type="evidence" value="ECO:0007669"/>
    <property type="project" value="InterPro"/>
</dbReference>
<dbReference type="Pfam" id="PF08281">
    <property type="entry name" value="Sigma70_r4_2"/>
    <property type="match status" value="1"/>
</dbReference>
<evidence type="ECO:0000259" key="5">
    <source>
        <dbReference type="Pfam" id="PF04542"/>
    </source>
</evidence>
<dbReference type="AlphaFoldDB" id="A0A0P1IUC6"/>
<dbReference type="InterPro" id="IPR036388">
    <property type="entry name" value="WH-like_DNA-bd_sf"/>
</dbReference>
<keyword evidence="3" id="KW-0731">Sigma factor</keyword>
<keyword evidence="2" id="KW-0805">Transcription regulation</keyword>
<sequence length="178" mass="20369">MLFPLFQYGFLHVSFDHQLKEALPHLWRYGFSLTRDRVQADDLVQDSVERALRKRKLWDQSQPLKPWVMKILLNVFRDRFRARNRLAEVPFEPEYSGSVEDRSVEDRSELNAVVARMQTLPETQLQALQLVAFGGLTYAECAEVLGVPTGTILSRVARARAKLNEDAAKAAPTLRSVT</sequence>
<dbReference type="STRING" id="1715691.TA5113_00143"/>
<keyword evidence="4" id="KW-0804">Transcription</keyword>
<dbReference type="PANTHER" id="PTHR43133:SF25">
    <property type="entry name" value="RNA POLYMERASE SIGMA FACTOR RFAY-RELATED"/>
    <property type="match status" value="1"/>
</dbReference>
<dbReference type="EMBL" id="CYUE01000003">
    <property type="protein sequence ID" value="CUK24861.1"/>
    <property type="molecule type" value="Genomic_DNA"/>
</dbReference>
<dbReference type="GO" id="GO:0016987">
    <property type="term" value="F:sigma factor activity"/>
    <property type="evidence" value="ECO:0007669"/>
    <property type="project" value="UniProtKB-KW"/>
</dbReference>
<dbReference type="Gene3D" id="1.10.1740.10">
    <property type="match status" value="1"/>
</dbReference>
<evidence type="ECO:0000256" key="3">
    <source>
        <dbReference type="ARBA" id="ARBA00023082"/>
    </source>
</evidence>
<feature type="domain" description="RNA polymerase sigma factor 70 region 4 type 2" evidence="6">
    <location>
        <begin position="111"/>
        <end position="163"/>
    </location>
</feature>
<dbReference type="SUPFAM" id="SSF88659">
    <property type="entry name" value="Sigma3 and sigma4 domains of RNA polymerase sigma factors"/>
    <property type="match status" value="1"/>
</dbReference>
<dbReference type="Gene3D" id="1.10.10.10">
    <property type="entry name" value="Winged helix-like DNA-binding domain superfamily/Winged helix DNA-binding domain"/>
    <property type="match status" value="1"/>
</dbReference>
<dbReference type="InterPro" id="IPR013249">
    <property type="entry name" value="RNA_pol_sigma70_r4_t2"/>
</dbReference>
<evidence type="ECO:0000259" key="6">
    <source>
        <dbReference type="Pfam" id="PF08281"/>
    </source>
</evidence>
<gene>
    <name evidence="7" type="primary">cnrH</name>
    <name evidence="7" type="ORF">TA5114_00648</name>
</gene>
<comment type="similarity">
    <text evidence="1">Belongs to the sigma-70 factor family. ECF subfamily.</text>
</comment>
<dbReference type="PANTHER" id="PTHR43133">
    <property type="entry name" value="RNA POLYMERASE ECF-TYPE SIGMA FACTO"/>
    <property type="match status" value="1"/>
</dbReference>
<dbReference type="CDD" id="cd06171">
    <property type="entry name" value="Sigma70_r4"/>
    <property type="match status" value="1"/>
</dbReference>
<organism evidence="7 8">
    <name type="scientific">Cognatishimia activa</name>
    <dbReference type="NCBI Taxonomy" id="1715691"/>
    <lineage>
        <taxon>Bacteria</taxon>
        <taxon>Pseudomonadati</taxon>
        <taxon>Pseudomonadota</taxon>
        <taxon>Alphaproteobacteria</taxon>
        <taxon>Rhodobacterales</taxon>
        <taxon>Paracoccaceae</taxon>
        <taxon>Cognatishimia</taxon>
    </lineage>
</organism>
<evidence type="ECO:0000256" key="2">
    <source>
        <dbReference type="ARBA" id="ARBA00023015"/>
    </source>
</evidence>
<dbReference type="Pfam" id="PF04542">
    <property type="entry name" value="Sigma70_r2"/>
    <property type="match status" value="1"/>
</dbReference>
<dbReference type="SUPFAM" id="SSF88946">
    <property type="entry name" value="Sigma2 domain of RNA polymerase sigma factors"/>
    <property type="match status" value="1"/>
</dbReference>
<evidence type="ECO:0000313" key="7">
    <source>
        <dbReference type="EMBL" id="CUK24861.1"/>
    </source>
</evidence>
<evidence type="ECO:0000313" key="8">
    <source>
        <dbReference type="Proteomes" id="UP000051184"/>
    </source>
</evidence>
<dbReference type="InterPro" id="IPR039425">
    <property type="entry name" value="RNA_pol_sigma-70-like"/>
</dbReference>
<evidence type="ECO:0000256" key="1">
    <source>
        <dbReference type="ARBA" id="ARBA00010641"/>
    </source>
</evidence>
<dbReference type="NCBIfam" id="TIGR02937">
    <property type="entry name" value="sigma70-ECF"/>
    <property type="match status" value="1"/>
</dbReference>
<dbReference type="RefSeq" id="WP_058313876.1">
    <property type="nucleotide sequence ID" value="NZ_CYUE01000003.1"/>
</dbReference>
<dbReference type="InterPro" id="IPR014284">
    <property type="entry name" value="RNA_pol_sigma-70_dom"/>
</dbReference>
<evidence type="ECO:0000256" key="4">
    <source>
        <dbReference type="ARBA" id="ARBA00023163"/>
    </source>
</evidence>
<protein>
    <submittedName>
        <fullName evidence="7">RNA polymerase sigma factor CnrH</fullName>
    </submittedName>
</protein>
<accession>A0A0P1IUC6</accession>
<name>A0A0P1IUC6_9RHOB</name>
<proteinExistence type="inferred from homology"/>